<dbReference type="EMBL" id="BNJJ01000025">
    <property type="protein sequence ID" value="GHO88610.1"/>
    <property type="molecule type" value="Genomic_DNA"/>
</dbReference>
<name>A0ABQ3VRT0_9CHLR</name>
<proteinExistence type="predicted"/>
<comment type="caution">
    <text evidence="1">The sequence shown here is derived from an EMBL/GenBank/DDBJ whole genome shotgun (WGS) entry which is preliminary data.</text>
</comment>
<gene>
    <name evidence="1" type="ORF">KSZ_66160</name>
</gene>
<dbReference type="RefSeq" id="WP_236023156.1">
    <property type="nucleotide sequence ID" value="NZ_BNJJ01000025.1"/>
</dbReference>
<evidence type="ECO:0000313" key="1">
    <source>
        <dbReference type="EMBL" id="GHO88610.1"/>
    </source>
</evidence>
<dbReference type="Proteomes" id="UP000635565">
    <property type="component" value="Unassembled WGS sequence"/>
</dbReference>
<organism evidence="1 2">
    <name type="scientific">Dictyobacter formicarum</name>
    <dbReference type="NCBI Taxonomy" id="2778368"/>
    <lineage>
        <taxon>Bacteria</taxon>
        <taxon>Bacillati</taxon>
        <taxon>Chloroflexota</taxon>
        <taxon>Ktedonobacteria</taxon>
        <taxon>Ktedonobacterales</taxon>
        <taxon>Dictyobacteraceae</taxon>
        <taxon>Dictyobacter</taxon>
    </lineage>
</organism>
<evidence type="ECO:0000313" key="2">
    <source>
        <dbReference type="Proteomes" id="UP000635565"/>
    </source>
</evidence>
<accession>A0ABQ3VRT0</accession>
<keyword evidence="2" id="KW-1185">Reference proteome</keyword>
<reference evidence="1 2" key="1">
    <citation type="journal article" date="2021" name="Int. J. Syst. Evol. Microbiol.">
        <title>Reticulibacter mediterranei gen. nov., sp. nov., within the new family Reticulibacteraceae fam. nov., and Ktedonospora formicarum gen. nov., sp. nov., Ktedonobacter robiniae sp. nov., Dictyobacter formicarum sp. nov. and Dictyobacter arantiisoli sp. nov., belonging to the class Ktedonobacteria.</title>
        <authorList>
            <person name="Yabe S."/>
            <person name="Zheng Y."/>
            <person name="Wang C.M."/>
            <person name="Sakai Y."/>
            <person name="Abe K."/>
            <person name="Yokota A."/>
            <person name="Donadio S."/>
            <person name="Cavaletti L."/>
            <person name="Monciardini P."/>
        </authorList>
    </citation>
    <scope>NUCLEOTIDE SEQUENCE [LARGE SCALE GENOMIC DNA]</scope>
    <source>
        <strain evidence="1 2">SOSP1-9</strain>
    </source>
</reference>
<sequence>MQSSKLRAANQTIQILPIPATIWYQLPQSHQQQLAHLVAQLIQRARAATKDKEPHHER</sequence>
<protein>
    <submittedName>
        <fullName evidence="1">Uncharacterized protein</fullName>
    </submittedName>
</protein>